<evidence type="ECO:0000313" key="3">
    <source>
        <dbReference type="EMBL" id="CCH58065.1"/>
    </source>
</evidence>
<evidence type="ECO:0000256" key="1">
    <source>
        <dbReference type="SAM" id="MobiDB-lite"/>
    </source>
</evidence>
<feature type="compositionally biased region" description="Polar residues" evidence="1">
    <location>
        <begin position="808"/>
        <end position="837"/>
    </location>
</feature>
<dbReference type="eggNOG" id="ENOG502QQUZ">
    <property type="taxonomic scope" value="Eukaryota"/>
</dbReference>
<feature type="domain" description="Arf3-interacting protein 1 N-terminal" evidence="2">
    <location>
        <begin position="10"/>
        <end position="98"/>
    </location>
</feature>
<dbReference type="PANTHER" id="PTHR28245">
    <property type="entry name" value="ARF3-INTERACTING PROTEIN 1"/>
    <property type="match status" value="1"/>
</dbReference>
<dbReference type="GO" id="GO:0005935">
    <property type="term" value="C:cellular bud neck"/>
    <property type="evidence" value="ECO:0007669"/>
    <property type="project" value="TreeGrafter"/>
</dbReference>
<name>I2GVB3_HENB6</name>
<dbReference type="EMBL" id="HE806316">
    <property type="protein sequence ID" value="CCH58065.1"/>
    <property type="molecule type" value="Genomic_DNA"/>
</dbReference>
<feature type="region of interest" description="Disordered" evidence="1">
    <location>
        <begin position="854"/>
        <end position="891"/>
    </location>
</feature>
<dbReference type="FunCoup" id="I2GVB3">
    <property type="interactions" value="15"/>
</dbReference>
<dbReference type="GO" id="GO:0000282">
    <property type="term" value="P:cellular bud site selection"/>
    <property type="evidence" value="ECO:0007669"/>
    <property type="project" value="TreeGrafter"/>
</dbReference>
<dbReference type="GO" id="GO:0051666">
    <property type="term" value="P:actin cortical patch localization"/>
    <property type="evidence" value="ECO:0007669"/>
    <property type="project" value="TreeGrafter"/>
</dbReference>
<dbReference type="PANTHER" id="PTHR28245:SF1">
    <property type="entry name" value="ARF3-INTERACTING PROTEIN 1"/>
    <property type="match status" value="1"/>
</dbReference>
<evidence type="ECO:0000313" key="4">
    <source>
        <dbReference type="Proteomes" id="UP000002866"/>
    </source>
</evidence>
<dbReference type="STRING" id="1071380.I2GVB3"/>
<dbReference type="Proteomes" id="UP000002866">
    <property type="component" value="Chromosome 1"/>
</dbReference>
<feature type="compositionally biased region" description="Low complexity" evidence="1">
    <location>
        <begin position="771"/>
        <end position="804"/>
    </location>
</feature>
<dbReference type="InParanoid" id="I2GVB3"/>
<organism evidence="3 4">
    <name type="scientific">Henningerozyma blattae (strain ATCC 34711 / CBS 6284 / DSM 70876 / NBRC 10599 / NRRL Y-10934 / UCD 77-7)</name>
    <name type="common">Yeast</name>
    <name type="synonym">Tetrapisispora blattae</name>
    <dbReference type="NCBI Taxonomy" id="1071380"/>
    <lineage>
        <taxon>Eukaryota</taxon>
        <taxon>Fungi</taxon>
        <taxon>Dikarya</taxon>
        <taxon>Ascomycota</taxon>
        <taxon>Saccharomycotina</taxon>
        <taxon>Saccharomycetes</taxon>
        <taxon>Saccharomycetales</taxon>
        <taxon>Saccharomycetaceae</taxon>
        <taxon>Henningerozyma</taxon>
    </lineage>
</organism>
<proteinExistence type="predicted"/>
<feature type="compositionally biased region" description="Low complexity" evidence="1">
    <location>
        <begin position="854"/>
        <end position="863"/>
    </location>
</feature>
<sequence>MDTITRNIDYILIGEFDNKLGPIIKYQYPNGIPLDSKKYKQKRKKNFNSISGDQIVSSLLIPNNVENNLNINDYTMSKLYYNSSLNIYHFLPDQTESGNLNRNKKIIYLLNVVKSKADLNNSRGISIRSIAIAVNSTENNGKEGFAKLYPFIHLLSTLLDILFTIPSKGGDLKRFASNCFNLINSIDIDKIENFNSDSSLQNVLAVYNDNNNSFPLNITNHFLPVKAETSNQKVFYNHQSTLLLSTNLFSELELSNYYLNLNNFNNLTHLLLQSPKISTIILNIITKFNFNCFANLKSCRLLLYSSKLSYFEFNVIINILKNILIPFLRSSLKNSLITIPYLDITMIDDLKSFCFENNLENDEISLLMATTNQIFKHQKNLFNYYYDLDANILSNKSKLLSDSMKRFGSNNTLSSMRSLSRSNSLLFRRFSINDYSNQNSITYPDEDASSGSSTSLYKFGMNNNNNDSIFRIPSLPIINLNLLNKAIHFLKTSNQLNTIDPFSNIIVLKKISILQLTYLKYFYNLDSSNYNPKCLMSKYIEHFKDPIIFQDLLEASIFKSIELLLSLEKLLLKYFNQLDNFDITTYYSDLFDVLQNILTFLDTQTPSEFANDNLHDFVNTLIIYKSILPFTINNNIKYIDNKKQFLQNFNIQKLSMDDLFFQINELSRYPDILNNIHLNKDINNILIKPFMELLFLPLIITQKRKHSIKSRSTMHSQKDKPRHKNHSRSNNQTATNYSTKHSPTHSSIMSPLGSTNESISDSSAHFDIHSPIRLSTPSSSTSSSPDQQSKSQSSSTLKRSLSLKNILAATNSPQPSQSLKYNSTDNSETSANPKRSSTLIRKSLAITGLSSLTKTSSNSKLDSQTSTAPDAKLNCSKSSSISQSKRKNREAEIKKENTLINKINNVTLRVIYKIYSNQMGRHLVKRTIDSDTIKLYKN</sequence>
<dbReference type="GeneID" id="14492924"/>
<dbReference type="KEGG" id="tbl:TBLA_0A02660"/>
<feature type="region of interest" description="Disordered" evidence="1">
    <location>
        <begin position="707"/>
        <end position="837"/>
    </location>
</feature>
<dbReference type="InterPro" id="IPR012860">
    <property type="entry name" value="Afi1_N"/>
</dbReference>
<accession>I2GVB3</accession>
<dbReference type="HOGENOM" id="CLU_312644_0_0_1"/>
<dbReference type="OrthoDB" id="66409at2759"/>
<gene>
    <name evidence="3" type="primary">TBLA0A02660</name>
    <name evidence="3" type="ORF">TBLA_0A02660</name>
</gene>
<dbReference type="Pfam" id="PF08616">
    <property type="entry name" value="SPA"/>
    <property type="match status" value="1"/>
</dbReference>
<dbReference type="AlphaFoldDB" id="I2GVB3"/>
<reference evidence="3 4" key="1">
    <citation type="journal article" date="2011" name="Proc. Natl. Acad. Sci. U.S.A.">
        <title>Evolutionary erosion of yeast sex chromosomes by mating-type switching accidents.</title>
        <authorList>
            <person name="Gordon J.L."/>
            <person name="Armisen D."/>
            <person name="Proux-Wera E."/>
            <person name="Oheigeartaigh S.S."/>
            <person name="Byrne K.P."/>
            <person name="Wolfe K.H."/>
        </authorList>
    </citation>
    <scope>NUCLEOTIDE SEQUENCE [LARGE SCALE GENOMIC DNA]</scope>
    <source>
        <strain evidence="4">ATCC 34711 / CBS 6284 / DSM 70876 / NBRC 10599 / NRRL Y-10934 / UCD 77-7</strain>
    </source>
</reference>
<dbReference type="GO" id="GO:0005886">
    <property type="term" value="C:plasma membrane"/>
    <property type="evidence" value="ECO:0007669"/>
    <property type="project" value="TreeGrafter"/>
</dbReference>
<feature type="compositionally biased region" description="Polar residues" evidence="1">
    <location>
        <begin position="728"/>
        <end position="763"/>
    </location>
</feature>
<evidence type="ECO:0000259" key="2">
    <source>
        <dbReference type="Pfam" id="PF07792"/>
    </source>
</evidence>
<keyword evidence="4" id="KW-1185">Reference proteome</keyword>
<protein>
    <recommendedName>
        <fullName evidence="2">Arf3-interacting protein 1 N-terminal domain-containing protein</fullName>
    </recommendedName>
</protein>
<dbReference type="Pfam" id="PF07792">
    <property type="entry name" value="Afi1"/>
    <property type="match status" value="1"/>
</dbReference>
<dbReference type="RefSeq" id="XP_004177584.1">
    <property type="nucleotide sequence ID" value="XM_004177536.1"/>
</dbReference>
<dbReference type="InterPro" id="IPR052809">
    <property type="entry name" value="Actin_polarity_regulatory"/>
</dbReference>